<dbReference type="PANTHER" id="PTHR14789">
    <property type="entry name" value="CHONDROLECTIN VARIANT CHODLFDELTAE"/>
    <property type="match status" value="1"/>
</dbReference>
<dbReference type="InterPro" id="IPR016186">
    <property type="entry name" value="C-type_lectin-like/link_sf"/>
</dbReference>
<feature type="compositionally biased region" description="Basic and acidic residues" evidence="10">
    <location>
        <begin position="373"/>
        <end position="390"/>
    </location>
</feature>
<dbReference type="Gene3D" id="2.10.25.10">
    <property type="entry name" value="Laminin"/>
    <property type="match status" value="1"/>
</dbReference>
<evidence type="ECO:0000256" key="7">
    <source>
        <dbReference type="ARBA" id="ARBA00022989"/>
    </source>
</evidence>
<evidence type="ECO:0000256" key="9">
    <source>
        <dbReference type="ARBA" id="ARBA00023157"/>
    </source>
</evidence>
<keyword evidence="14" id="KW-1185">Reference proteome</keyword>
<dbReference type="InterPro" id="IPR049883">
    <property type="entry name" value="NOTCH1_EGF-like"/>
</dbReference>
<evidence type="ECO:0000256" key="11">
    <source>
        <dbReference type="SAM" id="Phobius"/>
    </source>
</evidence>
<dbReference type="PROSITE" id="PS01187">
    <property type="entry name" value="EGF_CA"/>
    <property type="match status" value="1"/>
</dbReference>
<feature type="region of interest" description="Disordered" evidence="10">
    <location>
        <begin position="366"/>
        <end position="390"/>
    </location>
</feature>
<keyword evidence="2" id="KW-0245">EGF-like domain</keyword>
<name>A0ABD1KIP0_9TELE</name>
<dbReference type="Proteomes" id="UP001591681">
    <property type="component" value="Unassembled WGS sequence"/>
</dbReference>
<dbReference type="EMBL" id="JBHFQA010000005">
    <property type="protein sequence ID" value="KAL2099074.1"/>
    <property type="molecule type" value="Genomic_DNA"/>
</dbReference>
<proteinExistence type="predicted"/>
<dbReference type="InterPro" id="IPR001881">
    <property type="entry name" value="EGF-like_Ca-bd_dom"/>
</dbReference>
<evidence type="ECO:0000256" key="6">
    <source>
        <dbReference type="ARBA" id="ARBA00022734"/>
    </source>
</evidence>
<keyword evidence="7 11" id="KW-1133">Transmembrane helix</keyword>
<dbReference type="SUPFAM" id="SSF57196">
    <property type="entry name" value="EGF/Laminin"/>
    <property type="match status" value="1"/>
</dbReference>
<comment type="caution">
    <text evidence="13">The sequence shown here is derived from an EMBL/GenBank/DDBJ whole genome shotgun (WGS) entry which is preliminary data.</text>
</comment>
<evidence type="ECO:0000256" key="2">
    <source>
        <dbReference type="ARBA" id="ARBA00022536"/>
    </source>
</evidence>
<reference evidence="13 14" key="1">
    <citation type="submission" date="2024-09" db="EMBL/GenBank/DDBJ databases">
        <title>A chromosome-level genome assembly of Gray's grenadier anchovy, Coilia grayii.</title>
        <authorList>
            <person name="Fu Z."/>
        </authorList>
    </citation>
    <scope>NUCLEOTIDE SEQUENCE [LARGE SCALE GENOMIC DNA]</scope>
    <source>
        <strain evidence="13">G4</strain>
        <tissue evidence="13">Muscle</tissue>
    </source>
</reference>
<dbReference type="InterPro" id="IPR051505">
    <property type="entry name" value="C-type_lectin_domain"/>
</dbReference>
<evidence type="ECO:0000256" key="3">
    <source>
        <dbReference type="ARBA" id="ARBA00022553"/>
    </source>
</evidence>
<dbReference type="Pfam" id="PF00059">
    <property type="entry name" value="Lectin_C"/>
    <property type="match status" value="1"/>
</dbReference>
<dbReference type="PANTHER" id="PTHR14789:SF8">
    <property type="entry name" value="C-TYPE LECTIN DOMAIN FAMILY 14 MEMBER A PRECURSOR-RELATED"/>
    <property type="match status" value="1"/>
</dbReference>
<evidence type="ECO:0000259" key="12">
    <source>
        <dbReference type="PROSITE" id="PS50041"/>
    </source>
</evidence>
<dbReference type="GO" id="GO:0030246">
    <property type="term" value="F:carbohydrate binding"/>
    <property type="evidence" value="ECO:0007669"/>
    <property type="project" value="UniProtKB-KW"/>
</dbReference>
<dbReference type="InterPro" id="IPR016187">
    <property type="entry name" value="CTDL_fold"/>
</dbReference>
<dbReference type="CDD" id="cd00037">
    <property type="entry name" value="CLECT"/>
    <property type="match status" value="1"/>
</dbReference>
<dbReference type="GO" id="GO:0032502">
    <property type="term" value="P:developmental process"/>
    <property type="evidence" value="ECO:0007669"/>
    <property type="project" value="UniProtKB-ARBA"/>
</dbReference>
<protein>
    <recommendedName>
        <fullName evidence="12">C-type lectin domain-containing protein</fullName>
    </recommendedName>
</protein>
<accession>A0ABD1KIP0</accession>
<sequence>MRALHAGSHKKMAVWIFLMGILQVACCLESFHYVIHGDRVNFEKARENCQHEGDLTSLATEEELRAVQEAVLQQEPAGGTHTYWIGLWRRIGVCHAPDKMLKGFEWITGGDDAQGIKWKAKPPETCTNDRCAYISITHDGTSAKDWGLVSDACKREHPFICKVKGEKKIPAPKDCAIPVIGGTHDHIHMVGQPSTLDVICKDKKTYNLTCSLETLTWTTVDGMTVDFSGLCVPCPEGYQRSGSDQCVDINECEKQPCGSESICVNTVGSYHCVDILPQPTKAALPEDDAHTDPPHTNTEGALVTQEVLHGTPSHGNVELVDVTPASPDYSYIYIPVVVAVLALLLLLVLILAIVACCRRRKRRRSKSLAGKKASKESMALRDSMEKVNDK</sequence>
<dbReference type="AlphaFoldDB" id="A0ABD1KIP0"/>
<keyword evidence="4 11" id="KW-0812">Transmembrane</keyword>
<keyword evidence="9" id="KW-1015">Disulfide bond</keyword>
<organism evidence="13 14">
    <name type="scientific">Coilia grayii</name>
    <name type="common">Gray's grenadier anchovy</name>
    <dbReference type="NCBI Taxonomy" id="363190"/>
    <lineage>
        <taxon>Eukaryota</taxon>
        <taxon>Metazoa</taxon>
        <taxon>Chordata</taxon>
        <taxon>Craniata</taxon>
        <taxon>Vertebrata</taxon>
        <taxon>Euteleostomi</taxon>
        <taxon>Actinopterygii</taxon>
        <taxon>Neopterygii</taxon>
        <taxon>Teleostei</taxon>
        <taxon>Clupei</taxon>
        <taxon>Clupeiformes</taxon>
        <taxon>Clupeoidei</taxon>
        <taxon>Engraulidae</taxon>
        <taxon>Coilinae</taxon>
        <taxon>Coilia</taxon>
    </lineage>
</organism>
<gene>
    <name evidence="13" type="ORF">ACEWY4_005554</name>
</gene>
<dbReference type="SMART" id="SM00179">
    <property type="entry name" value="EGF_CA"/>
    <property type="match status" value="1"/>
</dbReference>
<evidence type="ECO:0000256" key="8">
    <source>
        <dbReference type="ARBA" id="ARBA00023136"/>
    </source>
</evidence>
<dbReference type="InterPro" id="IPR018097">
    <property type="entry name" value="EGF_Ca-bd_CS"/>
</dbReference>
<dbReference type="GO" id="GO:0016020">
    <property type="term" value="C:membrane"/>
    <property type="evidence" value="ECO:0007669"/>
    <property type="project" value="UniProtKB-SubCell"/>
</dbReference>
<feature type="transmembrane region" description="Helical" evidence="11">
    <location>
        <begin position="12"/>
        <end position="35"/>
    </location>
</feature>
<dbReference type="SMART" id="SM00034">
    <property type="entry name" value="CLECT"/>
    <property type="match status" value="1"/>
</dbReference>
<comment type="subcellular location">
    <subcellularLocation>
        <location evidence="1">Membrane</location>
        <topology evidence="1">Single-pass type I membrane protein</topology>
    </subcellularLocation>
</comment>
<keyword evidence="5" id="KW-0732">Signal</keyword>
<dbReference type="SUPFAM" id="SSF56436">
    <property type="entry name" value="C-type lectin-like"/>
    <property type="match status" value="1"/>
</dbReference>
<feature type="domain" description="C-type lectin" evidence="12">
    <location>
        <begin position="28"/>
        <end position="162"/>
    </location>
</feature>
<keyword evidence="6" id="KW-0430">Lectin</keyword>
<dbReference type="Pfam" id="PF07645">
    <property type="entry name" value="EGF_CA"/>
    <property type="match status" value="1"/>
</dbReference>
<evidence type="ECO:0000256" key="4">
    <source>
        <dbReference type="ARBA" id="ARBA00022692"/>
    </source>
</evidence>
<evidence type="ECO:0000256" key="10">
    <source>
        <dbReference type="SAM" id="MobiDB-lite"/>
    </source>
</evidence>
<dbReference type="CDD" id="cd00054">
    <property type="entry name" value="EGF_CA"/>
    <property type="match status" value="1"/>
</dbReference>
<keyword evidence="8 11" id="KW-0472">Membrane</keyword>
<evidence type="ECO:0000256" key="5">
    <source>
        <dbReference type="ARBA" id="ARBA00022729"/>
    </source>
</evidence>
<dbReference type="InterPro" id="IPR001304">
    <property type="entry name" value="C-type_lectin-like"/>
</dbReference>
<feature type="transmembrane region" description="Helical" evidence="11">
    <location>
        <begin position="332"/>
        <end position="357"/>
    </location>
</feature>
<keyword evidence="3" id="KW-0597">Phosphoprotein</keyword>
<evidence type="ECO:0000256" key="1">
    <source>
        <dbReference type="ARBA" id="ARBA00004479"/>
    </source>
</evidence>
<evidence type="ECO:0000313" key="13">
    <source>
        <dbReference type="EMBL" id="KAL2099074.1"/>
    </source>
</evidence>
<evidence type="ECO:0000313" key="14">
    <source>
        <dbReference type="Proteomes" id="UP001591681"/>
    </source>
</evidence>
<dbReference type="PROSITE" id="PS50041">
    <property type="entry name" value="C_TYPE_LECTIN_2"/>
    <property type="match status" value="1"/>
</dbReference>
<dbReference type="Gene3D" id="3.10.100.10">
    <property type="entry name" value="Mannose-Binding Protein A, subunit A"/>
    <property type="match status" value="1"/>
</dbReference>